<keyword evidence="2" id="KW-0521">NADP</keyword>
<reference evidence="6" key="1">
    <citation type="journal article" date="2019" name="Int. J. Syst. Evol. Microbiol.">
        <title>The Global Catalogue of Microorganisms (GCM) 10K type strain sequencing project: providing services to taxonomists for standard genome sequencing and annotation.</title>
        <authorList>
            <consortium name="The Broad Institute Genomics Platform"/>
            <consortium name="The Broad Institute Genome Sequencing Center for Infectious Disease"/>
            <person name="Wu L."/>
            <person name="Ma J."/>
        </authorList>
    </citation>
    <scope>NUCLEOTIDE SEQUENCE [LARGE SCALE GENOMIC DNA]</scope>
    <source>
        <strain evidence="6">JCM 6242</strain>
    </source>
</reference>
<dbReference type="Proteomes" id="UP001500831">
    <property type="component" value="Unassembled WGS sequence"/>
</dbReference>
<comment type="caution">
    <text evidence="5">The sequence shown here is derived from an EMBL/GenBank/DDBJ whole genome shotgun (WGS) entry which is preliminary data.</text>
</comment>
<proteinExistence type="inferred from homology"/>
<protein>
    <submittedName>
        <fullName evidence="5">SDR family NAD(P)-dependent oxidoreductase</fullName>
    </submittedName>
</protein>
<dbReference type="SUPFAM" id="SSF51735">
    <property type="entry name" value="NAD(P)-binding Rossmann-fold domains"/>
    <property type="match status" value="1"/>
</dbReference>
<sequence>MAEKTVALVTGANKGIGIEVARGLGRGGATVLVGARSEERGAAAAAVLAAEGIDARFVRLDVTDEASIEAAAKWIEDEYGRLDILVNNAGISHPADHAGPSSTPVPVLRAMYETNVFGVVAVTNALLPLLRRSAAGRIVNVSSELASLAMVTDPSSVSYPFNMLAYNSCKTALNAVTVAYAKELASSGIKVNAANPSHCATDMNGNTGHRTAAQGAVVVTRLTTIGADGPTGAFVGEDGPLPW</sequence>
<evidence type="ECO:0000256" key="3">
    <source>
        <dbReference type="ARBA" id="ARBA00023002"/>
    </source>
</evidence>
<dbReference type="RefSeq" id="WP_344966798.1">
    <property type="nucleotide sequence ID" value="NZ_BAAAVI010000001.1"/>
</dbReference>
<dbReference type="PRINTS" id="PR00080">
    <property type="entry name" value="SDRFAMILY"/>
</dbReference>
<keyword evidence="3" id="KW-0560">Oxidoreductase</keyword>
<dbReference type="EMBL" id="BAAAVI010000001">
    <property type="protein sequence ID" value="GAA2845783.1"/>
    <property type="molecule type" value="Genomic_DNA"/>
</dbReference>
<dbReference type="Gene3D" id="3.40.50.720">
    <property type="entry name" value="NAD(P)-binding Rossmann-like Domain"/>
    <property type="match status" value="1"/>
</dbReference>
<keyword evidence="6" id="KW-1185">Reference proteome</keyword>
<gene>
    <name evidence="5" type="ORF">GCM10010517_02300</name>
</gene>
<evidence type="ECO:0000256" key="1">
    <source>
        <dbReference type="ARBA" id="ARBA00006484"/>
    </source>
</evidence>
<dbReference type="InterPro" id="IPR020904">
    <property type="entry name" value="Sc_DH/Rdtase_CS"/>
</dbReference>
<evidence type="ECO:0000256" key="2">
    <source>
        <dbReference type="ARBA" id="ARBA00022857"/>
    </source>
</evidence>
<organism evidence="5 6">
    <name type="scientific">Streptosporangium fragile</name>
    <dbReference type="NCBI Taxonomy" id="46186"/>
    <lineage>
        <taxon>Bacteria</taxon>
        <taxon>Bacillati</taxon>
        <taxon>Actinomycetota</taxon>
        <taxon>Actinomycetes</taxon>
        <taxon>Streptosporangiales</taxon>
        <taxon>Streptosporangiaceae</taxon>
        <taxon>Streptosporangium</taxon>
    </lineage>
</organism>
<dbReference type="PANTHER" id="PTHR43490:SF99">
    <property type="entry name" value="SHORT-CHAIN DEHYDROGENASE_REDUCTASE"/>
    <property type="match status" value="1"/>
</dbReference>
<evidence type="ECO:0000313" key="6">
    <source>
        <dbReference type="Proteomes" id="UP001500831"/>
    </source>
</evidence>
<accession>A0ABP6I543</accession>
<dbReference type="Pfam" id="PF00106">
    <property type="entry name" value="adh_short"/>
    <property type="match status" value="1"/>
</dbReference>
<dbReference type="CDD" id="cd05324">
    <property type="entry name" value="carb_red_PTCR-like_SDR_c"/>
    <property type="match status" value="1"/>
</dbReference>
<dbReference type="PROSITE" id="PS00061">
    <property type="entry name" value="ADH_SHORT"/>
    <property type="match status" value="1"/>
</dbReference>
<name>A0ABP6I543_9ACTN</name>
<dbReference type="InterPro" id="IPR036291">
    <property type="entry name" value="NAD(P)-bd_dom_sf"/>
</dbReference>
<comment type="similarity">
    <text evidence="1 4">Belongs to the short-chain dehydrogenases/reductases (SDR) family.</text>
</comment>
<dbReference type="InterPro" id="IPR002347">
    <property type="entry name" value="SDR_fam"/>
</dbReference>
<dbReference type="PANTHER" id="PTHR43490">
    <property type="entry name" value="(+)-NEOMENTHOL DEHYDROGENASE"/>
    <property type="match status" value="1"/>
</dbReference>
<evidence type="ECO:0000256" key="4">
    <source>
        <dbReference type="RuleBase" id="RU000363"/>
    </source>
</evidence>
<dbReference type="InterPro" id="IPR045313">
    <property type="entry name" value="CBR1-like"/>
</dbReference>
<dbReference type="PRINTS" id="PR00081">
    <property type="entry name" value="GDHRDH"/>
</dbReference>
<evidence type="ECO:0000313" key="5">
    <source>
        <dbReference type="EMBL" id="GAA2845783.1"/>
    </source>
</evidence>